<protein>
    <submittedName>
        <fullName evidence="2">Uncharacterized protein</fullName>
    </submittedName>
</protein>
<sequence>MTSIESNTQVPAVVPDNDPPTSDINTNIHEHDPSKKLLQCDAEFKTIVEYSGKIPYKLARQLVSQLWDGFRTWINRFLQVKLDKPKPLTGMVAFDAKIMKGSDREKTIFMKDLENLRLSLEEGKLPHPTRPQQFENADWSHELRSMLLAGAENYLRGDEATQRDPVMESSDTKIFYNLDYGPRSDLGYYITLGIPMRLVLLQVASARFSKTDELDNLYLEELVFIKKGVTKQFMNARFH</sequence>
<dbReference type="EMBL" id="JFFI01000400">
    <property type="protein sequence ID" value="KXH67926.1"/>
    <property type="molecule type" value="Genomic_DNA"/>
</dbReference>
<reference evidence="2 3" key="1">
    <citation type="submission" date="2014-02" db="EMBL/GenBank/DDBJ databases">
        <title>The genome sequence of Colletotrichum salicis CBS 607.94.</title>
        <authorList>
            <person name="Baroncelli R."/>
            <person name="Thon M.R."/>
        </authorList>
    </citation>
    <scope>NUCLEOTIDE SEQUENCE [LARGE SCALE GENOMIC DNA]</scope>
    <source>
        <strain evidence="2 3">CBS 607.94</strain>
    </source>
</reference>
<dbReference type="OrthoDB" id="4833537at2759"/>
<comment type="caution">
    <text evidence="2">The sequence shown here is derived from an EMBL/GenBank/DDBJ whole genome shotgun (WGS) entry which is preliminary data.</text>
</comment>
<gene>
    <name evidence="2" type="ORF">CSAL01_01095</name>
</gene>
<dbReference type="AlphaFoldDB" id="A0A135V5K7"/>
<feature type="region of interest" description="Disordered" evidence="1">
    <location>
        <begin position="1"/>
        <end position="24"/>
    </location>
</feature>
<accession>A0A135V5K7</accession>
<keyword evidence="3" id="KW-1185">Reference proteome</keyword>
<evidence type="ECO:0000313" key="3">
    <source>
        <dbReference type="Proteomes" id="UP000070121"/>
    </source>
</evidence>
<evidence type="ECO:0000313" key="2">
    <source>
        <dbReference type="EMBL" id="KXH67926.1"/>
    </source>
</evidence>
<proteinExistence type="predicted"/>
<name>A0A135V5K7_9PEZI</name>
<evidence type="ECO:0000256" key="1">
    <source>
        <dbReference type="SAM" id="MobiDB-lite"/>
    </source>
</evidence>
<organism evidence="2 3">
    <name type="scientific">Colletotrichum salicis</name>
    <dbReference type="NCBI Taxonomy" id="1209931"/>
    <lineage>
        <taxon>Eukaryota</taxon>
        <taxon>Fungi</taxon>
        <taxon>Dikarya</taxon>
        <taxon>Ascomycota</taxon>
        <taxon>Pezizomycotina</taxon>
        <taxon>Sordariomycetes</taxon>
        <taxon>Hypocreomycetidae</taxon>
        <taxon>Glomerellales</taxon>
        <taxon>Glomerellaceae</taxon>
        <taxon>Colletotrichum</taxon>
        <taxon>Colletotrichum acutatum species complex</taxon>
    </lineage>
</organism>
<feature type="compositionally biased region" description="Polar residues" evidence="1">
    <location>
        <begin position="1"/>
        <end position="10"/>
    </location>
</feature>
<dbReference type="Proteomes" id="UP000070121">
    <property type="component" value="Unassembled WGS sequence"/>
</dbReference>